<proteinExistence type="predicted"/>
<accession>A0A316DSQ3</accession>
<dbReference type="Proteomes" id="UP000245489">
    <property type="component" value="Unassembled WGS sequence"/>
</dbReference>
<dbReference type="AlphaFoldDB" id="A0A316DSQ3"/>
<gene>
    <name evidence="1" type="ORF">LV89_03759</name>
</gene>
<name>A0A316DSQ3_9BACT</name>
<reference evidence="1 2" key="1">
    <citation type="submission" date="2018-05" db="EMBL/GenBank/DDBJ databases">
        <title>Genomic Encyclopedia of Archaeal and Bacterial Type Strains, Phase II (KMG-II): from individual species to whole genera.</title>
        <authorList>
            <person name="Goeker M."/>
        </authorList>
    </citation>
    <scope>NUCLEOTIDE SEQUENCE [LARGE SCALE GENOMIC DNA]</scope>
    <source>
        <strain evidence="1 2">DSM 22214</strain>
    </source>
</reference>
<evidence type="ECO:0000313" key="2">
    <source>
        <dbReference type="Proteomes" id="UP000245489"/>
    </source>
</evidence>
<organism evidence="1 2">
    <name type="scientific">Arcicella aurantiaca</name>
    <dbReference type="NCBI Taxonomy" id="591202"/>
    <lineage>
        <taxon>Bacteria</taxon>
        <taxon>Pseudomonadati</taxon>
        <taxon>Bacteroidota</taxon>
        <taxon>Cytophagia</taxon>
        <taxon>Cytophagales</taxon>
        <taxon>Flectobacillaceae</taxon>
        <taxon>Arcicella</taxon>
    </lineage>
</organism>
<protein>
    <submittedName>
        <fullName evidence="1">Uncharacterized protein</fullName>
    </submittedName>
</protein>
<keyword evidence="2" id="KW-1185">Reference proteome</keyword>
<dbReference type="RefSeq" id="WP_109744442.1">
    <property type="nucleotide sequence ID" value="NZ_QGGO01000025.1"/>
</dbReference>
<comment type="caution">
    <text evidence="1">The sequence shown here is derived from an EMBL/GenBank/DDBJ whole genome shotgun (WGS) entry which is preliminary data.</text>
</comment>
<evidence type="ECO:0000313" key="1">
    <source>
        <dbReference type="EMBL" id="PWK20219.1"/>
    </source>
</evidence>
<dbReference type="EMBL" id="QGGO01000025">
    <property type="protein sequence ID" value="PWK20219.1"/>
    <property type="molecule type" value="Genomic_DNA"/>
</dbReference>
<sequence>MKNYVYVLITYLFSNICLGQNANKIVNVKAKEINTIGILPIISSINILKVDDEKVSQELINETNSITNNITEQSLDSLFRLINLPSKKIQLDSTSMNIFLKDIQYYFTFIKSQNPYNSYGKPKMKEFLERMRVYDFMANVIKSNNLRYALCIVNNGFTRTQKDEIKRQAQVQKNNQRQAFWVGFGAIGGLIGALSSQADSGYQTYFATGTTSYAFLFDAETKKIVNYFINTTESDPINLMMIQNKQIIPLFNDFWVWYHPEAQRYVKMERK</sequence>